<dbReference type="AlphaFoldDB" id="A0A1T4WRH2"/>
<proteinExistence type="predicted"/>
<sequence length="147" mass="16410">MIKIIEKFEKAATTVLIIMLLIVITVSIIELSVVIGKTLIAPPIFLIDINKLLDIFGFFMLIVVGIELIETMKVYYTEKSFKIVETVIMAAIIAVARKIIILDMKGLSSMTLIGIALILIALCIGYYILRKSGCNESEKDEKNKDNQ</sequence>
<evidence type="ECO:0000256" key="5">
    <source>
        <dbReference type="ARBA" id="ARBA00023136"/>
    </source>
</evidence>
<dbReference type="EMBL" id="FUYH01000003">
    <property type="protein sequence ID" value="SKA79916.1"/>
    <property type="molecule type" value="Genomic_DNA"/>
</dbReference>
<evidence type="ECO:0000313" key="8">
    <source>
        <dbReference type="Proteomes" id="UP000190105"/>
    </source>
</evidence>
<dbReference type="GO" id="GO:0005886">
    <property type="term" value="C:plasma membrane"/>
    <property type="evidence" value="ECO:0007669"/>
    <property type="project" value="UniProtKB-SubCell"/>
</dbReference>
<feature type="transmembrane region" description="Helical" evidence="6">
    <location>
        <begin position="12"/>
        <end position="35"/>
    </location>
</feature>
<protein>
    <submittedName>
        <fullName evidence="7">Uncharacterized membrane protein, DUF373 family</fullName>
    </submittedName>
</protein>
<comment type="subcellular location">
    <subcellularLocation>
        <location evidence="1">Cell membrane</location>
        <topology evidence="1">Multi-pass membrane protein</topology>
    </subcellularLocation>
</comment>
<dbReference type="RefSeq" id="WP_078695594.1">
    <property type="nucleotide sequence ID" value="NZ_FUYH01000003.1"/>
</dbReference>
<feature type="transmembrane region" description="Helical" evidence="6">
    <location>
        <begin position="55"/>
        <end position="76"/>
    </location>
</feature>
<keyword evidence="8" id="KW-1185">Reference proteome</keyword>
<dbReference type="Pfam" id="PF06146">
    <property type="entry name" value="PsiE"/>
    <property type="match status" value="1"/>
</dbReference>
<keyword evidence="3 6" id="KW-0812">Transmembrane</keyword>
<evidence type="ECO:0000256" key="2">
    <source>
        <dbReference type="ARBA" id="ARBA00022475"/>
    </source>
</evidence>
<evidence type="ECO:0000256" key="4">
    <source>
        <dbReference type="ARBA" id="ARBA00022989"/>
    </source>
</evidence>
<accession>A0A1T4WRH2</accession>
<dbReference type="Proteomes" id="UP000190105">
    <property type="component" value="Unassembled WGS sequence"/>
</dbReference>
<evidence type="ECO:0000313" key="7">
    <source>
        <dbReference type="EMBL" id="SKA79916.1"/>
    </source>
</evidence>
<dbReference type="STRING" id="1147123.SAMN05443428_103137"/>
<reference evidence="8" key="1">
    <citation type="submission" date="2017-02" db="EMBL/GenBank/DDBJ databases">
        <authorList>
            <person name="Varghese N."/>
            <person name="Submissions S."/>
        </authorList>
    </citation>
    <scope>NUCLEOTIDE SEQUENCE [LARGE SCALE GENOMIC DNA]</scope>
    <source>
        <strain evidence="8">USBA 833</strain>
    </source>
</reference>
<feature type="transmembrane region" description="Helical" evidence="6">
    <location>
        <begin position="83"/>
        <end position="101"/>
    </location>
</feature>
<evidence type="ECO:0000256" key="3">
    <source>
        <dbReference type="ARBA" id="ARBA00022692"/>
    </source>
</evidence>
<evidence type="ECO:0000256" key="6">
    <source>
        <dbReference type="SAM" id="Phobius"/>
    </source>
</evidence>
<evidence type="ECO:0000256" key="1">
    <source>
        <dbReference type="ARBA" id="ARBA00004651"/>
    </source>
</evidence>
<keyword evidence="5 6" id="KW-0472">Membrane</keyword>
<name>A0A1T4WRH2_9CLOT</name>
<dbReference type="OrthoDB" id="561615at2"/>
<gene>
    <name evidence="7" type="ORF">SAMN05443428_103137</name>
</gene>
<keyword evidence="2" id="KW-1003">Cell membrane</keyword>
<feature type="transmembrane region" description="Helical" evidence="6">
    <location>
        <begin position="107"/>
        <end position="129"/>
    </location>
</feature>
<keyword evidence="4 6" id="KW-1133">Transmembrane helix</keyword>
<dbReference type="InterPro" id="IPR020948">
    <property type="entry name" value="P_starv_induced_PsiE-like"/>
</dbReference>
<organism evidence="7 8">
    <name type="scientific">Caloramator quimbayensis</name>
    <dbReference type="NCBI Taxonomy" id="1147123"/>
    <lineage>
        <taxon>Bacteria</taxon>
        <taxon>Bacillati</taxon>
        <taxon>Bacillota</taxon>
        <taxon>Clostridia</taxon>
        <taxon>Eubacteriales</taxon>
        <taxon>Clostridiaceae</taxon>
        <taxon>Caloramator</taxon>
    </lineage>
</organism>